<gene>
    <name evidence="2" type="ORF">MPHL21000_18565</name>
</gene>
<dbReference type="Proteomes" id="UP000325690">
    <property type="component" value="Unassembled WGS sequence"/>
</dbReference>
<dbReference type="Gene3D" id="3.40.1000.70">
    <property type="entry name" value="PknH-like extracellular domain"/>
    <property type="match status" value="1"/>
</dbReference>
<dbReference type="InterPro" id="IPR026954">
    <property type="entry name" value="PknH-like_Extracell"/>
</dbReference>
<dbReference type="Pfam" id="PF14032">
    <property type="entry name" value="PknH_C"/>
    <property type="match status" value="1"/>
</dbReference>
<sequence>MAVLAAALALAGCERVIDHPQPRAEPPVAPITVGQIGDLLSPKVDKTDGNLFVTVEPEDCAGVAREVEPPFIEDFHPAAYDGGHWTDFTAGREVHIEEMIGVYRADYNAKEALAQANKTIDSCRDRTFWVTSMSGREYAFQMGPPVESGTPEIVLWSFSGSNWACDSAFVAAFNAAIEISTCGPVNGYDVKSLAEQALERIETLANTTA</sequence>
<proteinExistence type="predicted"/>
<evidence type="ECO:0000313" key="2">
    <source>
        <dbReference type="EMBL" id="KAB7753255.1"/>
    </source>
</evidence>
<reference evidence="2 3" key="1">
    <citation type="submission" date="2012-10" db="EMBL/GenBank/DDBJ databases">
        <title>The draft sequence of the Mycobacterium pheli genome.</title>
        <authorList>
            <person name="Pettersson B.M.F."/>
            <person name="Das S."/>
            <person name="Dasgupta S."/>
            <person name="Bhattacharya A."/>
            <person name="Kirsebom L.A."/>
        </authorList>
    </citation>
    <scope>NUCLEOTIDE SEQUENCE [LARGE SCALE GENOMIC DNA]</scope>
    <source>
        <strain evidence="2 3">CCUG 21000</strain>
    </source>
</reference>
<name>A0A5N5UUK9_MYCPH</name>
<comment type="caution">
    <text evidence="2">The sequence shown here is derived from an EMBL/GenBank/DDBJ whole genome shotgun (WGS) entry which is preliminary data.</text>
</comment>
<dbReference type="EMBL" id="ANBP01000034">
    <property type="protein sequence ID" value="KAB7753255.1"/>
    <property type="molecule type" value="Genomic_DNA"/>
</dbReference>
<accession>A0A5N5UUK9</accession>
<dbReference type="InterPro" id="IPR038232">
    <property type="entry name" value="PknH-like_Extracell_sf"/>
</dbReference>
<evidence type="ECO:0000313" key="3">
    <source>
        <dbReference type="Proteomes" id="UP000325690"/>
    </source>
</evidence>
<keyword evidence="3" id="KW-1185">Reference proteome</keyword>
<organism evidence="2 3">
    <name type="scientific">Mycolicibacterium phlei DSM 43239 = CCUG 21000</name>
    <dbReference type="NCBI Taxonomy" id="1226750"/>
    <lineage>
        <taxon>Bacteria</taxon>
        <taxon>Bacillati</taxon>
        <taxon>Actinomycetota</taxon>
        <taxon>Actinomycetes</taxon>
        <taxon>Mycobacteriales</taxon>
        <taxon>Mycobacteriaceae</taxon>
        <taxon>Mycolicibacterium</taxon>
    </lineage>
</organism>
<dbReference type="AlphaFoldDB" id="A0A5N5UUK9"/>
<evidence type="ECO:0000259" key="1">
    <source>
        <dbReference type="Pfam" id="PF14032"/>
    </source>
</evidence>
<feature type="domain" description="PknH-like extracellular" evidence="1">
    <location>
        <begin position="53"/>
        <end position="200"/>
    </location>
</feature>
<protein>
    <submittedName>
        <fullName evidence="2">PknH-like domain protein</fullName>
    </submittedName>
</protein>